<dbReference type="EnsemblProtists" id="PYU1_T012430">
    <property type="protein sequence ID" value="PYU1_T012430"/>
    <property type="gene ID" value="PYU1_G012404"/>
</dbReference>
<dbReference type="Gene3D" id="1.20.5.110">
    <property type="match status" value="1"/>
</dbReference>
<dbReference type="GO" id="GO:0012505">
    <property type="term" value="C:endomembrane system"/>
    <property type="evidence" value="ECO:0007669"/>
    <property type="project" value="UniProtKB-ARBA"/>
</dbReference>
<evidence type="ECO:0000256" key="5">
    <source>
        <dbReference type="ARBA" id="ARBA00023136"/>
    </source>
</evidence>
<dbReference type="STRING" id="431595.K3X5D1"/>
<sequence length="132" mass="14909">MAGRSNHPMYKSDSLSDDLESGSANYTAMSTQQLERRREEDLARQDALLDNIHVGVKGLKQHAHAINGEVLEQNEMIDDIDSRMDRAQQDIARQEEKARDVNAKKKQVCKLYGIIALLIVILIVVWVIPSPK</sequence>
<dbReference type="InParanoid" id="K3X5D1"/>
<organism evidence="10 11">
    <name type="scientific">Globisporangium ultimum (strain ATCC 200006 / CBS 805.95 / DAOM BR144)</name>
    <name type="common">Pythium ultimum</name>
    <dbReference type="NCBI Taxonomy" id="431595"/>
    <lineage>
        <taxon>Eukaryota</taxon>
        <taxon>Sar</taxon>
        <taxon>Stramenopiles</taxon>
        <taxon>Oomycota</taxon>
        <taxon>Peronosporomycetes</taxon>
        <taxon>Pythiales</taxon>
        <taxon>Pythiaceae</taxon>
        <taxon>Globisporangium</taxon>
    </lineage>
</organism>
<evidence type="ECO:0000256" key="3">
    <source>
        <dbReference type="ARBA" id="ARBA00022692"/>
    </source>
</evidence>
<feature type="transmembrane region" description="Helical" evidence="8">
    <location>
        <begin position="111"/>
        <end position="129"/>
    </location>
</feature>
<keyword evidence="5 8" id="KW-0472">Membrane</keyword>
<dbReference type="AlphaFoldDB" id="K3X5D1"/>
<dbReference type="SUPFAM" id="SSF58038">
    <property type="entry name" value="SNARE fusion complex"/>
    <property type="match status" value="1"/>
</dbReference>
<evidence type="ECO:0000256" key="6">
    <source>
        <dbReference type="SAM" id="Coils"/>
    </source>
</evidence>
<evidence type="ECO:0000256" key="8">
    <source>
        <dbReference type="SAM" id="Phobius"/>
    </source>
</evidence>
<proteinExistence type="predicted"/>
<evidence type="ECO:0000256" key="4">
    <source>
        <dbReference type="ARBA" id="ARBA00022989"/>
    </source>
</evidence>
<name>K3X5D1_GLOUD</name>
<dbReference type="GO" id="GO:0016020">
    <property type="term" value="C:membrane"/>
    <property type="evidence" value="ECO:0007669"/>
    <property type="project" value="UniProtKB-SubCell"/>
</dbReference>
<dbReference type="CDD" id="cd15841">
    <property type="entry name" value="SNARE_Qc"/>
    <property type="match status" value="1"/>
</dbReference>
<dbReference type="PROSITE" id="PS50192">
    <property type="entry name" value="T_SNARE"/>
    <property type="match status" value="1"/>
</dbReference>
<reference evidence="11" key="1">
    <citation type="journal article" date="2010" name="Genome Biol.">
        <title>Genome sequence of the necrotrophic plant pathogen Pythium ultimum reveals original pathogenicity mechanisms and effector repertoire.</title>
        <authorList>
            <person name="Levesque C.A."/>
            <person name="Brouwer H."/>
            <person name="Cano L."/>
            <person name="Hamilton J.P."/>
            <person name="Holt C."/>
            <person name="Huitema E."/>
            <person name="Raffaele S."/>
            <person name="Robideau G.P."/>
            <person name="Thines M."/>
            <person name="Win J."/>
            <person name="Zerillo M.M."/>
            <person name="Beakes G.W."/>
            <person name="Boore J.L."/>
            <person name="Busam D."/>
            <person name="Dumas B."/>
            <person name="Ferriera S."/>
            <person name="Fuerstenberg S.I."/>
            <person name="Gachon C.M."/>
            <person name="Gaulin E."/>
            <person name="Govers F."/>
            <person name="Grenville-Briggs L."/>
            <person name="Horner N."/>
            <person name="Hostetler J."/>
            <person name="Jiang R.H."/>
            <person name="Johnson J."/>
            <person name="Krajaejun T."/>
            <person name="Lin H."/>
            <person name="Meijer H.J."/>
            <person name="Moore B."/>
            <person name="Morris P."/>
            <person name="Phuntmart V."/>
            <person name="Puiu D."/>
            <person name="Shetty J."/>
            <person name="Stajich J.E."/>
            <person name="Tripathy S."/>
            <person name="Wawra S."/>
            <person name="van West P."/>
            <person name="Whitty B.R."/>
            <person name="Coutinho P.M."/>
            <person name="Henrissat B."/>
            <person name="Martin F."/>
            <person name="Thomas P.D."/>
            <person name="Tyler B.M."/>
            <person name="De Vries R.P."/>
            <person name="Kamoun S."/>
            <person name="Yandell M."/>
            <person name="Tisserat N."/>
            <person name="Buell C.R."/>
        </authorList>
    </citation>
    <scope>NUCLEOTIDE SEQUENCE</scope>
    <source>
        <strain evidence="11">DAOM:BR144</strain>
    </source>
</reference>
<evidence type="ECO:0000313" key="10">
    <source>
        <dbReference type="EnsemblProtists" id="PYU1_T012430"/>
    </source>
</evidence>
<keyword evidence="6" id="KW-0175">Coiled coil</keyword>
<feature type="compositionally biased region" description="Polar residues" evidence="7">
    <location>
        <begin position="22"/>
        <end position="33"/>
    </location>
</feature>
<evidence type="ECO:0000256" key="1">
    <source>
        <dbReference type="ARBA" id="ARBA00004167"/>
    </source>
</evidence>
<evidence type="ECO:0000256" key="7">
    <source>
        <dbReference type="SAM" id="MobiDB-lite"/>
    </source>
</evidence>
<feature type="domain" description="T-SNARE coiled-coil homology" evidence="9">
    <location>
        <begin position="39"/>
        <end position="101"/>
    </location>
</feature>
<dbReference type="HOGENOM" id="CLU_167910_0_0_1"/>
<evidence type="ECO:0000259" key="9">
    <source>
        <dbReference type="PROSITE" id="PS50192"/>
    </source>
</evidence>
<dbReference type="GO" id="GO:0005737">
    <property type="term" value="C:cytoplasm"/>
    <property type="evidence" value="ECO:0007669"/>
    <property type="project" value="UniProtKB-ARBA"/>
</dbReference>
<comment type="subcellular location">
    <subcellularLocation>
        <location evidence="1">Membrane</location>
        <topology evidence="1">Single-pass membrane protein</topology>
    </subcellularLocation>
</comment>
<feature type="coiled-coil region" evidence="6">
    <location>
        <begin position="77"/>
        <end position="104"/>
    </location>
</feature>
<feature type="region of interest" description="Disordered" evidence="7">
    <location>
        <begin position="1"/>
        <end position="39"/>
    </location>
</feature>
<dbReference type="EMBL" id="GL376610">
    <property type="status" value="NOT_ANNOTATED_CDS"/>
    <property type="molecule type" value="Genomic_DNA"/>
</dbReference>
<evidence type="ECO:0000256" key="2">
    <source>
        <dbReference type="ARBA" id="ARBA00022448"/>
    </source>
</evidence>
<keyword evidence="2" id="KW-0813">Transport</keyword>
<dbReference type="Proteomes" id="UP000019132">
    <property type="component" value="Unassembled WGS sequence"/>
</dbReference>
<protein>
    <recommendedName>
        <fullName evidence="9">t-SNARE coiled-coil homology domain-containing protein</fullName>
    </recommendedName>
</protein>
<reference evidence="10" key="3">
    <citation type="submission" date="2015-02" db="UniProtKB">
        <authorList>
            <consortium name="EnsemblProtists"/>
        </authorList>
    </citation>
    <scope>IDENTIFICATION</scope>
    <source>
        <strain evidence="10">DAOM BR144</strain>
    </source>
</reference>
<dbReference type="VEuPathDB" id="FungiDB:PYU1_G012404"/>
<dbReference type="InterPro" id="IPR000727">
    <property type="entry name" value="T_SNARE_dom"/>
</dbReference>
<dbReference type="SMART" id="SM00397">
    <property type="entry name" value="t_SNARE"/>
    <property type="match status" value="1"/>
</dbReference>
<accession>K3X5D1</accession>
<keyword evidence="4 8" id="KW-1133">Transmembrane helix</keyword>
<keyword evidence="3 8" id="KW-0812">Transmembrane</keyword>
<keyword evidence="11" id="KW-1185">Reference proteome</keyword>
<reference evidence="11" key="2">
    <citation type="submission" date="2010-04" db="EMBL/GenBank/DDBJ databases">
        <authorList>
            <person name="Buell R."/>
            <person name="Hamilton J."/>
            <person name="Hostetler J."/>
        </authorList>
    </citation>
    <scope>NUCLEOTIDE SEQUENCE [LARGE SCALE GENOMIC DNA]</scope>
    <source>
        <strain evidence="11">DAOM:BR144</strain>
    </source>
</reference>
<dbReference type="eggNOG" id="ENOG502S5JD">
    <property type="taxonomic scope" value="Eukaryota"/>
</dbReference>
<dbReference type="PANTHER" id="PTHR12791">
    <property type="entry name" value="GOLGI SNARE BET1-RELATED"/>
    <property type="match status" value="1"/>
</dbReference>
<evidence type="ECO:0000313" key="11">
    <source>
        <dbReference type="Proteomes" id="UP000019132"/>
    </source>
</evidence>
<dbReference type="OMA" id="NHAHAIN"/>